<keyword evidence="2" id="KW-1185">Reference proteome</keyword>
<proteinExistence type="predicted"/>
<evidence type="ECO:0000313" key="1">
    <source>
        <dbReference type="EMBL" id="MCJ2377208.1"/>
    </source>
</evidence>
<organism evidence="1 2">
    <name type="scientific">Vibrio gelatinilyticus</name>
    <dbReference type="NCBI Taxonomy" id="2893468"/>
    <lineage>
        <taxon>Bacteria</taxon>
        <taxon>Pseudomonadati</taxon>
        <taxon>Pseudomonadota</taxon>
        <taxon>Gammaproteobacteria</taxon>
        <taxon>Vibrionales</taxon>
        <taxon>Vibrionaceae</taxon>
        <taxon>Vibrio</taxon>
    </lineage>
</organism>
<protein>
    <submittedName>
        <fullName evidence="1">Uncharacterized protein</fullName>
    </submittedName>
</protein>
<dbReference type="Proteomes" id="UP001139488">
    <property type="component" value="Unassembled WGS sequence"/>
</dbReference>
<accession>A0A9X1WAV8</accession>
<sequence>MRSSFARTFGVVHLSEPFIKNPSLAVNKVPFSSPLSWMKRKSYTQYMFGKPVTMTSSQLLVGELGEVVHQLMRVK</sequence>
<dbReference type="EMBL" id="JAJNNZ010000007">
    <property type="protein sequence ID" value="MCJ2377208.1"/>
    <property type="molecule type" value="Genomic_DNA"/>
</dbReference>
<dbReference type="AlphaFoldDB" id="A0A9X1WAV8"/>
<comment type="caution">
    <text evidence="1">The sequence shown here is derived from an EMBL/GenBank/DDBJ whole genome shotgun (WGS) entry which is preliminary data.</text>
</comment>
<gene>
    <name evidence="1" type="ORF">LNL84_10240</name>
</gene>
<evidence type="ECO:0000313" key="2">
    <source>
        <dbReference type="Proteomes" id="UP001139488"/>
    </source>
</evidence>
<reference evidence="1" key="1">
    <citation type="submission" date="2021-11" db="EMBL/GenBank/DDBJ databases">
        <title>Vibrio ZSDE26 sp. nov. and Vibrio ZSDZ34 sp. nov., isolated from coastal seawater in Qingdao.</title>
        <authorList>
            <person name="Zhang P."/>
        </authorList>
    </citation>
    <scope>NUCLEOTIDE SEQUENCE</scope>
    <source>
        <strain evidence="1">ZSDZ34</strain>
    </source>
</reference>
<name>A0A9X1WAV8_9VIBR</name>
<dbReference type="RefSeq" id="WP_244357150.1">
    <property type="nucleotide sequence ID" value="NZ_JAJNNZ010000007.1"/>
</dbReference>